<keyword evidence="2" id="KW-1185">Reference proteome</keyword>
<dbReference type="SUPFAM" id="SSF159245">
    <property type="entry name" value="AttH-like"/>
    <property type="match status" value="1"/>
</dbReference>
<name>A0A5B8UC19_9ACTN</name>
<accession>A0A5B8UC19</accession>
<evidence type="ECO:0008006" key="3">
    <source>
        <dbReference type="Google" id="ProtNLM"/>
    </source>
</evidence>
<dbReference type="RefSeq" id="WP_146923262.1">
    <property type="nucleotide sequence ID" value="NZ_CP042430.1"/>
</dbReference>
<dbReference type="EMBL" id="CP042430">
    <property type="protein sequence ID" value="QEC50534.1"/>
    <property type="molecule type" value="Genomic_DNA"/>
</dbReference>
<sequence>MVGPPDGELGLSAVDDYPFHQAPAPLPVPATSDPRFNDGYYFGFFAPGRFAYLGLRLYANMNVMDGYAGAIAGGEQRTVRASRALRPSVDVLEVGPVSMEILEPMRRQRLRLAENATGVTFDVEVTASSPAFFEAPDIHHRQGRLINHVLRYTQLSRVSGVMAVDGEEIAVDAWYGDRDHSWGIRHSMGPAIPVKGVERSAGDPRAMRIWIPFEVGDHRGMFAMHEDADGRVLDFDGRLLTADGTEIPLTGARHAFRYVPGTRRLTGGSFTLTDVAGGEHAYAFEVVADPACAQGFGYVRGWQDGLPPGSWRGAEHVEADRFRVDDPAVVAGPAHVPVERRLGVCEYPSAIEGPGGQRGMAQIEHMIYRPYRPYGLS</sequence>
<dbReference type="OrthoDB" id="333076at2"/>
<organism evidence="1 2">
    <name type="scientific">Baekduia soli</name>
    <dbReference type="NCBI Taxonomy" id="496014"/>
    <lineage>
        <taxon>Bacteria</taxon>
        <taxon>Bacillati</taxon>
        <taxon>Actinomycetota</taxon>
        <taxon>Thermoleophilia</taxon>
        <taxon>Solirubrobacterales</taxon>
        <taxon>Baekduiaceae</taxon>
        <taxon>Baekduia</taxon>
    </lineage>
</organism>
<gene>
    <name evidence="1" type="ORF">FSW04_25085</name>
</gene>
<evidence type="ECO:0000313" key="2">
    <source>
        <dbReference type="Proteomes" id="UP000321805"/>
    </source>
</evidence>
<proteinExistence type="predicted"/>
<protein>
    <recommendedName>
        <fullName evidence="3">Carotenoid 1,2-hydratase</fullName>
    </recommendedName>
</protein>
<dbReference type="KEGG" id="bsol:FSW04_25085"/>
<dbReference type="AlphaFoldDB" id="A0A5B8UC19"/>
<evidence type="ECO:0000313" key="1">
    <source>
        <dbReference type="EMBL" id="QEC50534.1"/>
    </source>
</evidence>
<reference evidence="1 2" key="1">
    <citation type="journal article" date="2018" name="J. Microbiol.">
        <title>Baekduia soli gen. nov., sp. nov., a novel bacterium isolated from the soil of Baekdu Mountain and proposal of a novel family name, Baekduiaceae fam. nov.</title>
        <authorList>
            <person name="An D.S."/>
            <person name="Siddiqi M.Z."/>
            <person name="Kim K.H."/>
            <person name="Yu H.S."/>
            <person name="Im W.T."/>
        </authorList>
    </citation>
    <scope>NUCLEOTIDE SEQUENCE [LARGE SCALE GENOMIC DNA]</scope>
    <source>
        <strain evidence="1 2">BR7-21</strain>
    </source>
</reference>
<dbReference type="Proteomes" id="UP000321805">
    <property type="component" value="Chromosome"/>
</dbReference>